<keyword evidence="1" id="KW-1133">Transmembrane helix</keyword>
<gene>
    <name evidence="2" type="ORF">B1H20_28710</name>
</gene>
<proteinExistence type="predicted"/>
<dbReference type="KEGG" id="svu:B1H20_28710"/>
<feature type="transmembrane region" description="Helical" evidence="1">
    <location>
        <begin position="110"/>
        <end position="136"/>
    </location>
</feature>
<dbReference type="AlphaFoldDB" id="A0A1V0UJ02"/>
<dbReference type="OrthoDB" id="3775926at2"/>
<dbReference type="Proteomes" id="UP000192445">
    <property type="component" value="Chromosome"/>
</dbReference>
<feature type="transmembrane region" description="Helical" evidence="1">
    <location>
        <begin position="156"/>
        <end position="175"/>
    </location>
</feature>
<name>A0A1V0UJ02_STRVN</name>
<evidence type="ECO:0000313" key="3">
    <source>
        <dbReference type="Proteomes" id="UP000192445"/>
    </source>
</evidence>
<evidence type="ECO:0000313" key="2">
    <source>
        <dbReference type="EMBL" id="ARF64942.1"/>
    </source>
</evidence>
<accession>A0A1V0UJ02</accession>
<evidence type="ECO:0000256" key="1">
    <source>
        <dbReference type="SAM" id="Phobius"/>
    </source>
</evidence>
<keyword evidence="1" id="KW-0812">Transmembrane</keyword>
<dbReference type="RefSeq" id="WP_083193491.1">
    <property type="nucleotide sequence ID" value="NZ_CP020570.1"/>
</dbReference>
<keyword evidence="1" id="KW-0472">Membrane</keyword>
<organism evidence="2 3">
    <name type="scientific">Streptomyces violaceoruber</name>
    <dbReference type="NCBI Taxonomy" id="1935"/>
    <lineage>
        <taxon>Bacteria</taxon>
        <taxon>Bacillati</taxon>
        <taxon>Actinomycetota</taxon>
        <taxon>Actinomycetes</taxon>
        <taxon>Kitasatosporales</taxon>
        <taxon>Streptomycetaceae</taxon>
        <taxon>Streptomyces</taxon>
        <taxon>Streptomyces violaceoruber group</taxon>
    </lineage>
</organism>
<reference evidence="2 3" key="1">
    <citation type="submission" date="2017-03" db="EMBL/GenBank/DDBJ databases">
        <title>Complete Genome Sequence of a natural compounds producer, Streptomyces violaceus S21.</title>
        <authorList>
            <person name="Zhong C."/>
            <person name="Zhao Z."/>
            <person name="Fu J."/>
            <person name="Zong G."/>
            <person name="Qin R."/>
            <person name="Cao G."/>
        </authorList>
    </citation>
    <scope>NUCLEOTIDE SEQUENCE [LARGE SCALE GENOMIC DNA]</scope>
    <source>
        <strain evidence="2 3">S21</strain>
    </source>
</reference>
<feature type="transmembrane region" description="Helical" evidence="1">
    <location>
        <begin position="21"/>
        <end position="40"/>
    </location>
</feature>
<feature type="transmembrane region" description="Helical" evidence="1">
    <location>
        <begin position="52"/>
        <end position="72"/>
    </location>
</feature>
<protein>
    <submittedName>
        <fullName evidence="2">Uncharacterized protein</fullName>
    </submittedName>
</protein>
<sequence length="189" mass="20495">MTTISATRTAGRPLLDSRVLVRTYAATLVVNLPLLALLLVPQLLRSRAGSEALLMVGSFLLLVLVTSAVVIAPEVSARVAPAGDHWRPGRARSRTRAMLRSDRRASLRSLVEFVGLYIAAQGVGGVFAWMMPYVWANPAHEADPAQSAWVIDYPNYATQAAAIYLCVCFAVAWYATRVRARSARLEAAA</sequence>
<dbReference type="EMBL" id="CP020570">
    <property type="protein sequence ID" value="ARF64942.1"/>
    <property type="molecule type" value="Genomic_DNA"/>
</dbReference>